<evidence type="ECO:0000313" key="2">
    <source>
        <dbReference type="Proteomes" id="UP000249363"/>
    </source>
</evidence>
<dbReference type="AlphaFoldDB" id="A0A364KRB0"/>
<evidence type="ECO:0000313" key="1">
    <source>
        <dbReference type="EMBL" id="RAO66083.1"/>
    </source>
</evidence>
<dbReference type="EMBL" id="MIKG01000003">
    <property type="protein sequence ID" value="RAO66083.1"/>
    <property type="molecule type" value="Genomic_DNA"/>
</dbReference>
<protein>
    <submittedName>
        <fullName evidence="1">Uncharacterized protein</fullName>
    </submittedName>
</protein>
<name>A0A364KRB0_TALAM</name>
<keyword evidence="2" id="KW-1185">Reference proteome</keyword>
<dbReference type="GeneID" id="63791312"/>
<sequence>MYDTTNMAHTATSVFRTVPSGTDVRISQCPMHARYSTTTTITLTTYHLPPTTNHHTTKDRFQPFSAETVNIERSYHTATFTATFRFHVGFAPHVRPPNTTPHPYSVAKAQAFRPSDICVITTKTLTSTTLAADDNYFKRLISNS</sequence>
<organism evidence="1 2">
    <name type="scientific">Talaromyces amestolkiae</name>
    <dbReference type="NCBI Taxonomy" id="1196081"/>
    <lineage>
        <taxon>Eukaryota</taxon>
        <taxon>Fungi</taxon>
        <taxon>Dikarya</taxon>
        <taxon>Ascomycota</taxon>
        <taxon>Pezizomycotina</taxon>
        <taxon>Eurotiomycetes</taxon>
        <taxon>Eurotiomycetidae</taxon>
        <taxon>Eurotiales</taxon>
        <taxon>Trichocomaceae</taxon>
        <taxon>Talaromyces</taxon>
        <taxon>Talaromyces sect. Talaromyces</taxon>
    </lineage>
</organism>
<proteinExistence type="predicted"/>
<dbReference type="RefSeq" id="XP_040730600.1">
    <property type="nucleotide sequence ID" value="XM_040874203.1"/>
</dbReference>
<reference evidence="1 2" key="1">
    <citation type="journal article" date="2017" name="Biotechnol. Biofuels">
        <title>Differential beta-glucosidase expression as a function of carbon source availability in Talaromyces amestolkiae: a genomic and proteomic approach.</title>
        <authorList>
            <person name="de Eugenio L.I."/>
            <person name="Mendez-Liter J.A."/>
            <person name="Nieto-Dominguez M."/>
            <person name="Alonso L."/>
            <person name="Gil-Munoz J."/>
            <person name="Barriuso J."/>
            <person name="Prieto A."/>
            <person name="Martinez M.J."/>
        </authorList>
    </citation>
    <scope>NUCLEOTIDE SEQUENCE [LARGE SCALE GENOMIC DNA]</scope>
    <source>
        <strain evidence="1 2">CIB</strain>
    </source>
</reference>
<comment type="caution">
    <text evidence="1">The sequence shown here is derived from an EMBL/GenBank/DDBJ whole genome shotgun (WGS) entry which is preliminary data.</text>
</comment>
<dbReference type="Proteomes" id="UP000249363">
    <property type="component" value="Unassembled WGS sequence"/>
</dbReference>
<gene>
    <name evidence="1" type="ORF">BHQ10_002095</name>
</gene>
<accession>A0A364KRB0</accession>